<dbReference type="RefSeq" id="WP_311034804.1">
    <property type="nucleotide sequence ID" value="NZ_CP117522.1"/>
</dbReference>
<sequence length="54" mass="5597">MSDSGDEVTELTGRFADWLTQDRSVGPHLTIDRVLGDGEGDTDGEAGAGDGDDS</sequence>
<evidence type="ECO:0000313" key="2">
    <source>
        <dbReference type="EMBL" id="WNE95462.1"/>
    </source>
</evidence>
<evidence type="ECO:0000313" key="3">
    <source>
        <dbReference type="Proteomes" id="UP001305606"/>
    </source>
</evidence>
<reference evidence="2 3" key="1">
    <citation type="submission" date="2023-02" db="EMBL/GenBank/DDBJ databases">
        <title>Streptomyces sp. SCA4-21 with antifungal activity against Fusarium oxysporum f. sp. cubense, Streptomyces sp. SCA2-17 with antifungal activity against Fusarium oxysporum f. sp. cubense.</title>
        <authorList>
            <person name="Qi D."/>
        </authorList>
    </citation>
    <scope>NUCLEOTIDE SEQUENCE [LARGE SCALE GENOMIC DNA]</scope>
    <source>
        <strain evidence="2 3">SCA4-21</strain>
    </source>
</reference>
<proteinExistence type="predicted"/>
<evidence type="ECO:0000256" key="1">
    <source>
        <dbReference type="SAM" id="MobiDB-lite"/>
    </source>
</evidence>
<dbReference type="Proteomes" id="UP001305606">
    <property type="component" value="Chromosome"/>
</dbReference>
<gene>
    <name evidence="2" type="ORF">PS467_08935</name>
</gene>
<protein>
    <submittedName>
        <fullName evidence="2">Uncharacterized protein</fullName>
    </submittedName>
</protein>
<dbReference type="EMBL" id="CP117522">
    <property type="protein sequence ID" value="WNE95462.1"/>
    <property type="molecule type" value="Genomic_DNA"/>
</dbReference>
<feature type="compositionally biased region" description="Acidic residues" evidence="1">
    <location>
        <begin position="38"/>
        <end position="54"/>
    </location>
</feature>
<accession>A0ABY9USC9</accession>
<name>A0ABY9USC9_9ACTN</name>
<feature type="region of interest" description="Disordered" evidence="1">
    <location>
        <begin position="32"/>
        <end position="54"/>
    </location>
</feature>
<keyword evidence="3" id="KW-1185">Reference proteome</keyword>
<organism evidence="2 3">
    <name type="scientific">Streptomyces luomodiensis</name>
    <dbReference type="NCBI Taxonomy" id="3026192"/>
    <lineage>
        <taxon>Bacteria</taxon>
        <taxon>Bacillati</taxon>
        <taxon>Actinomycetota</taxon>
        <taxon>Actinomycetes</taxon>
        <taxon>Kitasatosporales</taxon>
        <taxon>Streptomycetaceae</taxon>
        <taxon>Streptomyces</taxon>
    </lineage>
</organism>